<dbReference type="SUPFAM" id="SSF52799">
    <property type="entry name" value="(Phosphotyrosine protein) phosphatases II"/>
    <property type="match status" value="1"/>
</dbReference>
<name>A0ABQ9WER8_SAGOE</name>
<dbReference type="Pfam" id="PF00102">
    <property type="entry name" value="Y_phosphatase"/>
    <property type="match status" value="1"/>
</dbReference>
<dbReference type="Gene3D" id="3.90.190.10">
    <property type="entry name" value="Protein tyrosine phosphatase superfamily"/>
    <property type="match status" value="1"/>
</dbReference>
<dbReference type="PANTHER" id="PTHR45706:SF5">
    <property type="entry name" value="TYROSINE-PROTEIN PHOSPHATASE NON-RECEPTOR TYPE 3"/>
    <property type="match status" value="1"/>
</dbReference>
<dbReference type="PROSITE" id="PS50055">
    <property type="entry name" value="TYR_PHOSPHATASE_PTP"/>
    <property type="match status" value="1"/>
</dbReference>
<protein>
    <submittedName>
        <fullName evidence="2">Tyrosine-protein phosphatase non-receptor type 3</fullName>
    </submittedName>
</protein>
<dbReference type="PRINTS" id="PR00700">
    <property type="entry name" value="PRTYPHPHTASE"/>
</dbReference>
<gene>
    <name evidence="2" type="primary">PTPN3_1</name>
    <name evidence="2" type="ORF">P7K49_001522</name>
</gene>
<evidence type="ECO:0000313" key="3">
    <source>
        <dbReference type="Proteomes" id="UP001266305"/>
    </source>
</evidence>
<dbReference type="PANTHER" id="PTHR45706">
    <property type="entry name" value="TYROSINE-PROTEIN PHOSPHATASE"/>
    <property type="match status" value="1"/>
</dbReference>
<dbReference type="InterPro" id="IPR029021">
    <property type="entry name" value="Prot-tyrosine_phosphatase-like"/>
</dbReference>
<reference evidence="2 3" key="1">
    <citation type="submission" date="2023-05" db="EMBL/GenBank/DDBJ databases">
        <title>B98-5 Cell Line De Novo Hybrid Assembly: An Optical Mapping Approach.</title>
        <authorList>
            <person name="Kananen K."/>
            <person name="Auerbach J.A."/>
            <person name="Kautto E."/>
            <person name="Blachly J.S."/>
        </authorList>
    </citation>
    <scope>NUCLEOTIDE SEQUENCE [LARGE SCALE GENOMIC DNA]</scope>
    <source>
        <strain evidence="2">B95-8</strain>
        <tissue evidence="2">Cell line</tissue>
    </source>
</reference>
<dbReference type="EMBL" id="JASSZA010000001">
    <property type="protein sequence ID" value="KAK2120136.1"/>
    <property type="molecule type" value="Genomic_DNA"/>
</dbReference>
<dbReference type="InterPro" id="IPR000242">
    <property type="entry name" value="PTP_cat"/>
</dbReference>
<evidence type="ECO:0000313" key="2">
    <source>
        <dbReference type="EMBL" id="KAK2120136.1"/>
    </source>
</evidence>
<feature type="domain" description="Tyrosine-protein phosphatase" evidence="1">
    <location>
        <begin position="1"/>
        <end position="108"/>
    </location>
</feature>
<keyword evidence="3" id="KW-1185">Reference proteome</keyword>
<accession>A0ABQ9WER8</accession>
<sequence length="108" mass="12347">MIDDTTRVLLQGNEDYINASYVNQVEEFKTQFPVHLVAATESNTRPISCQMEIPAAKLVNRYIAAQGPLPHTCAQFWQVVWDQKLSLIVMLTTLTERGRQPIQRSFPQ</sequence>
<dbReference type="Proteomes" id="UP001266305">
    <property type="component" value="Unassembled WGS sequence"/>
</dbReference>
<comment type="caution">
    <text evidence="2">The sequence shown here is derived from an EMBL/GenBank/DDBJ whole genome shotgun (WGS) entry which is preliminary data.</text>
</comment>
<evidence type="ECO:0000259" key="1">
    <source>
        <dbReference type="PROSITE" id="PS50055"/>
    </source>
</evidence>
<organism evidence="2 3">
    <name type="scientific">Saguinus oedipus</name>
    <name type="common">Cotton-top tamarin</name>
    <name type="synonym">Oedipomidas oedipus</name>
    <dbReference type="NCBI Taxonomy" id="9490"/>
    <lineage>
        <taxon>Eukaryota</taxon>
        <taxon>Metazoa</taxon>
        <taxon>Chordata</taxon>
        <taxon>Craniata</taxon>
        <taxon>Vertebrata</taxon>
        <taxon>Euteleostomi</taxon>
        <taxon>Mammalia</taxon>
        <taxon>Eutheria</taxon>
        <taxon>Euarchontoglires</taxon>
        <taxon>Primates</taxon>
        <taxon>Haplorrhini</taxon>
        <taxon>Platyrrhini</taxon>
        <taxon>Cebidae</taxon>
        <taxon>Callitrichinae</taxon>
        <taxon>Saguinus</taxon>
    </lineage>
</organism>
<proteinExistence type="predicted"/>